<feature type="signal peptide" evidence="2">
    <location>
        <begin position="1"/>
        <end position="31"/>
    </location>
</feature>
<evidence type="ECO:0000313" key="4">
    <source>
        <dbReference type="Proteomes" id="UP000069935"/>
    </source>
</evidence>
<keyword evidence="1 2" id="KW-0732">Signal</keyword>
<dbReference type="CDD" id="cd16325">
    <property type="entry name" value="LolA"/>
    <property type="match status" value="1"/>
</dbReference>
<protein>
    <recommendedName>
        <fullName evidence="5">Outer membrane lipoprotein carrier protein LolA</fullName>
    </recommendedName>
</protein>
<organism evidence="3 4">
    <name type="scientific">Azospirillum thiophilum</name>
    <dbReference type="NCBI Taxonomy" id="528244"/>
    <lineage>
        <taxon>Bacteria</taxon>
        <taxon>Pseudomonadati</taxon>
        <taxon>Pseudomonadota</taxon>
        <taxon>Alphaproteobacteria</taxon>
        <taxon>Rhodospirillales</taxon>
        <taxon>Azospirillaceae</taxon>
        <taxon>Azospirillum</taxon>
    </lineage>
</organism>
<name>A0AAC8W0P5_9PROT</name>
<dbReference type="Pfam" id="PF19574">
    <property type="entry name" value="LolA_3"/>
    <property type="match status" value="1"/>
</dbReference>
<dbReference type="Gene3D" id="2.50.20.10">
    <property type="entry name" value="Lipoprotein localisation LolA/LolB/LppX"/>
    <property type="match status" value="1"/>
</dbReference>
<dbReference type="RefSeq" id="WP_045582861.1">
    <property type="nucleotide sequence ID" value="NZ_CP012402.1"/>
</dbReference>
<keyword evidence="4" id="KW-1185">Reference proteome</keyword>
<reference evidence="3 4" key="2">
    <citation type="journal article" date="2016" name="Genome Announc.">
        <title>Complete Genome Sequence of a Strain of Azospirillum thiophilum Isolated from a Sulfide Spring.</title>
        <authorList>
            <person name="Fomenkov A."/>
            <person name="Vincze T."/>
            <person name="Grabovich M."/>
            <person name="Anton B.P."/>
            <person name="Dubinina G."/>
            <person name="Orlova M."/>
            <person name="Belousova E."/>
            <person name="Roberts R.J."/>
        </authorList>
    </citation>
    <scope>NUCLEOTIDE SEQUENCE [LARGE SCALE GENOMIC DNA]</scope>
    <source>
        <strain evidence="3 4">BV-S</strain>
    </source>
</reference>
<dbReference type="SUPFAM" id="SSF89392">
    <property type="entry name" value="Prokaryotic lipoproteins and lipoprotein localization factors"/>
    <property type="match status" value="1"/>
</dbReference>
<evidence type="ECO:0008006" key="5">
    <source>
        <dbReference type="Google" id="ProtNLM"/>
    </source>
</evidence>
<dbReference type="Proteomes" id="UP000069935">
    <property type="component" value="Chromosome 2"/>
</dbReference>
<gene>
    <name evidence="3" type="ORF">AL072_18355</name>
</gene>
<dbReference type="KEGG" id="ati:AL072_18355"/>
<evidence type="ECO:0000256" key="1">
    <source>
        <dbReference type="ARBA" id="ARBA00022729"/>
    </source>
</evidence>
<accession>A0AAC8W0P5</accession>
<dbReference type="InterPro" id="IPR029046">
    <property type="entry name" value="LolA/LolB/LppX"/>
</dbReference>
<dbReference type="InterPro" id="IPR004564">
    <property type="entry name" value="OM_lipoprot_carrier_LolA-like"/>
</dbReference>
<dbReference type="EMBL" id="CP012402">
    <property type="protein sequence ID" value="ALG72918.1"/>
    <property type="molecule type" value="Genomic_DNA"/>
</dbReference>
<dbReference type="AlphaFoldDB" id="A0AAC8W0P5"/>
<reference evidence="4" key="1">
    <citation type="submission" date="2015-08" db="EMBL/GenBank/DDBJ databases">
        <title>Complete Genome Sequence of Azospirillum thiophilum BV-S.</title>
        <authorList>
            <person name="Fomenkov A."/>
            <person name="Vincze T."/>
            <person name="Grabovich M."/>
            <person name="Dubinina G."/>
            <person name="Orlova M."/>
            <person name="Belousova E."/>
            <person name="Roberts R.J."/>
        </authorList>
    </citation>
    <scope>NUCLEOTIDE SEQUENCE [LARGE SCALE GENOMIC DNA]</scope>
    <source>
        <strain evidence="4">BV-S</strain>
    </source>
</reference>
<feature type="chain" id="PRO_5042251452" description="Outer membrane lipoprotein carrier protein LolA" evidence="2">
    <location>
        <begin position="32"/>
        <end position="216"/>
    </location>
</feature>
<sequence>MIRFRLPAALPPVLLAIAVLAALLVARAVPAAEPAALAEGQVLRGRFVQERTLKGFAAPLKSEGRFLLAPGRGLIWQVEKPFAITTVMSPAGLMQEVRGNETMRLSAAKLPFMLRMYTMLGGALTGDWKALDGLFSVTRGSDAAGWSLDLAPLRADDPAMPIRRIAVRGNRFVDSVEIIKPEGDSDRLSFLDQSLSATAPGRDEEKLLESLGASSP</sequence>
<evidence type="ECO:0000313" key="3">
    <source>
        <dbReference type="EMBL" id="ALG72918.1"/>
    </source>
</evidence>
<proteinExistence type="predicted"/>
<evidence type="ECO:0000256" key="2">
    <source>
        <dbReference type="SAM" id="SignalP"/>
    </source>
</evidence>